<dbReference type="Pfam" id="PF00498">
    <property type="entry name" value="FHA"/>
    <property type="match status" value="1"/>
</dbReference>
<dbReference type="PROSITE" id="PS50006">
    <property type="entry name" value="FHA_DOMAIN"/>
    <property type="match status" value="1"/>
</dbReference>
<evidence type="ECO:0000313" key="6">
    <source>
        <dbReference type="EMBL" id="OAI21848.1"/>
    </source>
</evidence>
<dbReference type="SUPFAM" id="SSF49879">
    <property type="entry name" value="SMAD/FHA domain"/>
    <property type="match status" value="1"/>
</dbReference>
<dbReference type="GO" id="GO:1902201">
    <property type="term" value="P:negative regulation of bacterial-type flagellum-dependent cell motility"/>
    <property type="evidence" value="ECO:0007669"/>
    <property type="project" value="TreeGrafter"/>
</dbReference>
<dbReference type="CDD" id="cd00060">
    <property type="entry name" value="FHA"/>
    <property type="match status" value="1"/>
</dbReference>
<dbReference type="Pfam" id="PF00990">
    <property type="entry name" value="GGDEF"/>
    <property type="match status" value="1"/>
</dbReference>
<dbReference type="InterPro" id="IPR008984">
    <property type="entry name" value="SMAD_FHA_dom_sf"/>
</dbReference>
<comment type="catalytic activity">
    <reaction evidence="3">
        <text>2 GTP = 3',3'-c-di-GMP + 2 diphosphate</text>
        <dbReference type="Rhea" id="RHEA:24898"/>
        <dbReference type="ChEBI" id="CHEBI:33019"/>
        <dbReference type="ChEBI" id="CHEBI:37565"/>
        <dbReference type="ChEBI" id="CHEBI:58805"/>
        <dbReference type="EC" id="2.7.7.65"/>
    </reaction>
</comment>
<dbReference type="AlphaFoldDB" id="A0A177NUW3"/>
<dbReference type="PANTHER" id="PTHR45138">
    <property type="entry name" value="REGULATORY COMPONENTS OF SENSORY TRANSDUCTION SYSTEM"/>
    <property type="match status" value="1"/>
</dbReference>
<evidence type="ECO:0000256" key="3">
    <source>
        <dbReference type="ARBA" id="ARBA00034247"/>
    </source>
</evidence>
<dbReference type="STRING" id="702114.A1355_22940"/>
<dbReference type="InterPro" id="IPR029787">
    <property type="entry name" value="Nucleotide_cyclase"/>
</dbReference>
<feature type="domain" description="FHA" evidence="4">
    <location>
        <begin position="54"/>
        <end position="103"/>
    </location>
</feature>
<protein>
    <recommendedName>
        <fullName evidence="2">diguanylate cyclase</fullName>
        <ecNumber evidence="2">2.7.7.65</ecNumber>
    </recommendedName>
</protein>
<dbReference type="EMBL" id="LUUK01000090">
    <property type="protein sequence ID" value="OAI21848.1"/>
    <property type="molecule type" value="Genomic_DNA"/>
</dbReference>
<dbReference type="NCBIfam" id="TIGR00254">
    <property type="entry name" value="GGDEF"/>
    <property type="match status" value="1"/>
</dbReference>
<dbReference type="InterPro" id="IPR043128">
    <property type="entry name" value="Rev_trsase/Diguanyl_cyclase"/>
</dbReference>
<dbReference type="InterPro" id="IPR000253">
    <property type="entry name" value="FHA_dom"/>
</dbReference>
<dbReference type="CDD" id="cd01949">
    <property type="entry name" value="GGDEF"/>
    <property type="match status" value="1"/>
</dbReference>
<comment type="caution">
    <text evidence="6">The sequence shown here is derived from an EMBL/GenBank/DDBJ whole genome shotgun (WGS) entry which is preliminary data.</text>
</comment>
<reference evidence="7" key="1">
    <citation type="submission" date="2016-03" db="EMBL/GenBank/DDBJ databases">
        <authorList>
            <person name="Heylen K."/>
            <person name="De Vos P."/>
            <person name="Vekeman B."/>
        </authorList>
    </citation>
    <scope>NUCLEOTIDE SEQUENCE [LARGE SCALE GENOMIC DNA]</scope>
    <source>
        <strain evidence="7">R-45383</strain>
    </source>
</reference>
<evidence type="ECO:0000259" key="4">
    <source>
        <dbReference type="PROSITE" id="PS50006"/>
    </source>
</evidence>
<dbReference type="InterPro" id="IPR050469">
    <property type="entry name" value="Diguanylate_Cyclase"/>
</dbReference>
<proteinExistence type="predicted"/>
<dbReference type="SMART" id="SM00267">
    <property type="entry name" value="GGDEF"/>
    <property type="match status" value="1"/>
</dbReference>
<dbReference type="OrthoDB" id="9812260at2"/>
<dbReference type="Gene3D" id="3.30.70.270">
    <property type="match status" value="1"/>
</dbReference>
<dbReference type="GO" id="GO:0052621">
    <property type="term" value="F:diguanylate cyclase activity"/>
    <property type="evidence" value="ECO:0007669"/>
    <property type="project" value="UniProtKB-EC"/>
</dbReference>
<accession>A0A177NUW3</accession>
<dbReference type="RefSeq" id="WP_064026728.1">
    <property type="nucleotide sequence ID" value="NZ_LUUK01000090.1"/>
</dbReference>
<dbReference type="FunFam" id="3.30.70.270:FF:000001">
    <property type="entry name" value="Diguanylate cyclase domain protein"/>
    <property type="match status" value="1"/>
</dbReference>
<sequence>MTSTPPDKTQQDSANTLVTKLSEAGRTRTELEPYLIMLSGHHQGKQYKLDKPQISLGRGADADICVPDPKISRQHCAFIRYPGYIVIADLNSTNGTFVNGKRIQKQRIDLLDRVRVGDLYLKIDYKRFIEARSEEELYQAANIDALTGILNRNAFMMRAQQELAFCKRADARMTIVMCDADHFKQKNDTYGHLAGDQILRELANILGAEMREEDLVARYGGEEFIMLLRESSVAASVAWAERIRLTVMNHSFRFQNRYIPTTISIGICSRPIDPFLTLEAIIQAADDALYLAKKNGRNRVEVAGD</sequence>
<gene>
    <name evidence="6" type="ORF">A1355_22940</name>
</gene>
<evidence type="ECO:0000256" key="1">
    <source>
        <dbReference type="ARBA" id="ARBA00001946"/>
    </source>
</evidence>
<dbReference type="PANTHER" id="PTHR45138:SF9">
    <property type="entry name" value="DIGUANYLATE CYCLASE DGCM-RELATED"/>
    <property type="match status" value="1"/>
</dbReference>
<organism evidence="6 7">
    <name type="scientific">Methylomonas koyamae</name>
    <dbReference type="NCBI Taxonomy" id="702114"/>
    <lineage>
        <taxon>Bacteria</taxon>
        <taxon>Pseudomonadati</taxon>
        <taxon>Pseudomonadota</taxon>
        <taxon>Gammaproteobacteria</taxon>
        <taxon>Methylococcales</taxon>
        <taxon>Methylococcaceae</taxon>
        <taxon>Methylomonas</taxon>
    </lineage>
</organism>
<dbReference type="SMART" id="SM00240">
    <property type="entry name" value="FHA"/>
    <property type="match status" value="1"/>
</dbReference>
<feature type="domain" description="GGDEF" evidence="5">
    <location>
        <begin position="171"/>
        <end position="305"/>
    </location>
</feature>
<evidence type="ECO:0000259" key="5">
    <source>
        <dbReference type="PROSITE" id="PS50887"/>
    </source>
</evidence>
<dbReference type="SUPFAM" id="SSF55073">
    <property type="entry name" value="Nucleotide cyclase"/>
    <property type="match status" value="1"/>
</dbReference>
<evidence type="ECO:0000313" key="7">
    <source>
        <dbReference type="Proteomes" id="UP000077628"/>
    </source>
</evidence>
<evidence type="ECO:0000256" key="2">
    <source>
        <dbReference type="ARBA" id="ARBA00012528"/>
    </source>
</evidence>
<dbReference type="InterPro" id="IPR000160">
    <property type="entry name" value="GGDEF_dom"/>
</dbReference>
<keyword evidence="7" id="KW-1185">Reference proteome</keyword>
<dbReference type="Gene3D" id="2.60.200.20">
    <property type="match status" value="1"/>
</dbReference>
<dbReference type="PROSITE" id="PS50887">
    <property type="entry name" value="GGDEF"/>
    <property type="match status" value="1"/>
</dbReference>
<dbReference type="Proteomes" id="UP000077628">
    <property type="component" value="Unassembled WGS sequence"/>
</dbReference>
<comment type="cofactor">
    <cofactor evidence="1">
        <name>Mg(2+)</name>
        <dbReference type="ChEBI" id="CHEBI:18420"/>
    </cofactor>
</comment>
<dbReference type="GO" id="GO:0043709">
    <property type="term" value="P:cell adhesion involved in single-species biofilm formation"/>
    <property type="evidence" value="ECO:0007669"/>
    <property type="project" value="TreeGrafter"/>
</dbReference>
<dbReference type="GO" id="GO:0005886">
    <property type="term" value="C:plasma membrane"/>
    <property type="evidence" value="ECO:0007669"/>
    <property type="project" value="TreeGrafter"/>
</dbReference>
<name>A0A177NUW3_9GAMM</name>
<dbReference type="EC" id="2.7.7.65" evidence="2"/>